<reference evidence="6 7" key="1">
    <citation type="submission" date="2017-06" db="EMBL/GenBank/DDBJ databases">
        <title>Aedes aegypti genome working group (AGWG) sequencing and assembly.</title>
        <authorList>
            <consortium name="Aedes aegypti Genome Working Group (AGWG)"/>
            <person name="Matthews B.J."/>
        </authorList>
    </citation>
    <scope>NUCLEOTIDE SEQUENCE [LARGE SCALE GENOMIC DNA]</scope>
    <source>
        <strain evidence="6 7">LVP_AGWG</strain>
    </source>
</reference>
<keyword evidence="7" id="KW-1185">Reference proteome</keyword>
<protein>
    <submittedName>
        <fullName evidence="6">DUF1741 domain-containing protein</fullName>
    </submittedName>
</protein>
<dbReference type="PANTHER" id="PTHR13608:SF3">
    <property type="entry name" value="ARMADILLO-LIKE HELICAL DOMAIN-CONTAINING PROTEIN 3"/>
    <property type="match status" value="1"/>
</dbReference>
<dbReference type="GO" id="GO:0005829">
    <property type="term" value="C:cytosol"/>
    <property type="evidence" value="ECO:0007669"/>
    <property type="project" value="TreeGrafter"/>
</dbReference>
<evidence type="ECO:0000256" key="2">
    <source>
        <dbReference type="ARBA" id="ARBA00022692"/>
    </source>
</evidence>
<sequence>MATRKRSGSGSKRPKEKVVYIYELLLHGANADQNKQNFWDEFFLLQPNTEAFESELQKLDSSKLCAAKSNLLLLLEKCVDIMDVNDVKRTHNALITLSILTYTMFKKYSNSEDGSVENMFAEFRLCDVEEHIKKLVEKIKELIICDNSDTLRFYCLKLLFIVGSGTDNLDDNLLLEYIMSNNLFDSLKKVLSDSTARLEHGHDIVILLALLVNYRKHDATNPYVVKLSLLDDELALHGFGHVISATLFEFIKQQTTNVLAVQNNSWISSLSSMVGNMFLSDEVDEKMYQIRQNNALLLALYEAVHLNRNFITTLATTQAESSSPPSPSNTLNSHHSISDLSSAPIIDVTQYPTNLLVAVFQYCSVVMMDHKNESSAVNLKLCFIILTCISEDQYANSMMHDSNLTFKIFLHRAHMRHRKATTDRASRPQPLAATLLDLLVEFIVSHFMKKFPMELYLLCTGIIHRVIVYQKRCRVRLIYPWKELWTALISLLKFIVYQEQTLVKKCNIFHLAIQVVNIFNLFITYGDTFLATTSSYDELYYELNREEKVFSEIHAMVLRYTTIEECEYKEDVFKLLNSMVNILAIIKHFQIKIKEWLSAESLSTPTEEQILAQIQKNYDLTLKLQDSLEFFERYTEKPHDLFFRNLVKDVVIDTRKSVYNVIKNYNANKSKEIYEQ</sequence>
<keyword evidence="3" id="KW-1133">Transmembrane helix</keyword>
<accession>A0A1S4FUC6</accession>
<evidence type="ECO:0000256" key="4">
    <source>
        <dbReference type="ARBA" id="ARBA00023136"/>
    </source>
</evidence>
<dbReference type="Proteomes" id="UP000008820">
    <property type="component" value="Chromosome 3"/>
</dbReference>
<dbReference type="InterPro" id="IPR039868">
    <property type="entry name" value="ARMD3-like"/>
</dbReference>
<reference evidence="6" key="2">
    <citation type="submission" date="2020-05" db="UniProtKB">
        <authorList>
            <consortium name="EnsemblMetazoa"/>
        </authorList>
    </citation>
    <scope>IDENTIFICATION</scope>
    <source>
        <strain evidence="6">LVP_AGWG</strain>
    </source>
</reference>
<dbReference type="EnsemblMetazoa" id="AAEL011826-RA">
    <property type="protein sequence ID" value="AAEL011826-PA"/>
    <property type="gene ID" value="AAEL011826"/>
</dbReference>
<evidence type="ECO:0000313" key="7">
    <source>
        <dbReference type="Proteomes" id="UP000008820"/>
    </source>
</evidence>
<proteinExistence type="predicted"/>
<dbReference type="SMART" id="SM01158">
    <property type="entry name" value="DUF1741"/>
    <property type="match status" value="1"/>
</dbReference>
<evidence type="ECO:0000256" key="3">
    <source>
        <dbReference type="ARBA" id="ARBA00022989"/>
    </source>
</evidence>
<dbReference type="InterPro" id="IPR013636">
    <property type="entry name" value="ARMH3_C"/>
</dbReference>
<dbReference type="Pfam" id="PF08427">
    <property type="entry name" value="ARMH3_C"/>
    <property type="match status" value="1"/>
</dbReference>
<evidence type="ECO:0000313" key="6">
    <source>
        <dbReference type="EnsemblMetazoa" id="AAEL011826-PA"/>
    </source>
</evidence>
<dbReference type="AlphaFoldDB" id="A0A1S4FUC6"/>
<feature type="domain" description="Armadillo-like helical" evidence="5">
    <location>
        <begin position="423"/>
        <end position="658"/>
    </location>
</feature>
<dbReference type="FunCoup" id="A0A1S4FUC6">
    <property type="interactions" value="1348"/>
</dbReference>
<dbReference type="VEuPathDB" id="VectorBase:AAEL011826"/>
<evidence type="ECO:0000259" key="5">
    <source>
        <dbReference type="SMART" id="SM01158"/>
    </source>
</evidence>
<dbReference type="InParanoid" id="A0A1S4FUC6"/>
<gene>
    <name evidence="6" type="primary">5575422</name>
</gene>
<keyword evidence="2" id="KW-0812">Transmembrane</keyword>
<dbReference type="OrthoDB" id="2012278at2759"/>
<keyword evidence="4" id="KW-0472">Membrane</keyword>
<organism evidence="6 7">
    <name type="scientific">Aedes aegypti</name>
    <name type="common">Yellowfever mosquito</name>
    <name type="synonym">Culex aegypti</name>
    <dbReference type="NCBI Taxonomy" id="7159"/>
    <lineage>
        <taxon>Eukaryota</taxon>
        <taxon>Metazoa</taxon>
        <taxon>Ecdysozoa</taxon>
        <taxon>Arthropoda</taxon>
        <taxon>Hexapoda</taxon>
        <taxon>Insecta</taxon>
        <taxon>Pterygota</taxon>
        <taxon>Neoptera</taxon>
        <taxon>Endopterygota</taxon>
        <taxon>Diptera</taxon>
        <taxon>Nematocera</taxon>
        <taxon>Culicoidea</taxon>
        <taxon>Culicidae</taxon>
        <taxon>Culicinae</taxon>
        <taxon>Aedini</taxon>
        <taxon>Aedes</taxon>
        <taxon>Stegomyia</taxon>
    </lineage>
</organism>
<comment type="subcellular location">
    <subcellularLocation>
        <location evidence="1">Membrane</location>
    </subcellularLocation>
</comment>
<dbReference type="PANTHER" id="PTHR13608">
    <property type="entry name" value="ARMADILLO-LIKE HELICAL DOMAIN-CONTAINING PROTEIN 3"/>
    <property type="match status" value="1"/>
</dbReference>
<name>A0A1S4FUC6_AEDAE</name>
<dbReference type="GO" id="GO:0016020">
    <property type="term" value="C:membrane"/>
    <property type="evidence" value="ECO:0007669"/>
    <property type="project" value="UniProtKB-SubCell"/>
</dbReference>
<evidence type="ECO:0000256" key="1">
    <source>
        <dbReference type="ARBA" id="ARBA00004370"/>
    </source>
</evidence>